<feature type="domain" description="Peptidase S74" evidence="1">
    <location>
        <begin position="459"/>
        <end position="554"/>
    </location>
</feature>
<dbReference type="RefSeq" id="WP_163703378.1">
    <property type="nucleotide sequence ID" value="NZ_QXHD01000004.1"/>
</dbReference>
<dbReference type="EMBL" id="QXHD01000004">
    <property type="protein sequence ID" value="NEZ61146.1"/>
    <property type="molecule type" value="Genomic_DNA"/>
</dbReference>
<dbReference type="PROSITE" id="PS51688">
    <property type="entry name" value="ICA"/>
    <property type="match status" value="1"/>
</dbReference>
<protein>
    <submittedName>
        <fullName evidence="2">Tail fiber domain-containing protein</fullName>
    </submittedName>
</protein>
<reference evidence="2 3" key="1">
    <citation type="journal article" date="2020" name="Microb. Ecol.">
        <title>Ecogenomics of the Marine Benthic Filamentous Cyanobacterium Adonisia.</title>
        <authorList>
            <person name="Walter J.M."/>
            <person name="Coutinho F.H."/>
            <person name="Leomil L."/>
            <person name="Hargreaves P.I."/>
            <person name="Campeao M.E."/>
            <person name="Vieira V.V."/>
            <person name="Silva B.S."/>
            <person name="Fistarol G.O."/>
            <person name="Salomon P.S."/>
            <person name="Sawabe T."/>
            <person name="Mino S."/>
            <person name="Hosokawa M."/>
            <person name="Miyashita H."/>
            <person name="Maruyama F."/>
            <person name="van Verk M.C."/>
            <person name="Dutilh B.E."/>
            <person name="Thompson C.C."/>
            <person name="Thompson F.L."/>
        </authorList>
    </citation>
    <scope>NUCLEOTIDE SEQUENCE [LARGE SCALE GENOMIC DNA]</scope>
    <source>
        <strain evidence="2 3">CCMR0081</strain>
    </source>
</reference>
<organism evidence="2 3">
    <name type="scientific">Adonisia turfae CCMR0081</name>
    <dbReference type="NCBI Taxonomy" id="2292702"/>
    <lineage>
        <taxon>Bacteria</taxon>
        <taxon>Bacillati</taxon>
        <taxon>Cyanobacteriota</taxon>
        <taxon>Adonisia</taxon>
        <taxon>Adonisia turfae</taxon>
    </lineage>
</organism>
<proteinExistence type="predicted"/>
<dbReference type="InterPro" id="IPR030392">
    <property type="entry name" value="S74_ICA"/>
</dbReference>
<evidence type="ECO:0000313" key="3">
    <source>
        <dbReference type="Proteomes" id="UP000481033"/>
    </source>
</evidence>
<comment type="caution">
    <text evidence="2">The sequence shown here is derived from an EMBL/GenBank/DDBJ whole genome shotgun (WGS) entry which is preliminary data.</text>
</comment>
<dbReference type="Proteomes" id="UP000481033">
    <property type="component" value="Unassembled WGS sequence"/>
</dbReference>
<keyword evidence="3" id="KW-1185">Reference proteome</keyword>
<dbReference type="AlphaFoldDB" id="A0A6M0RYC0"/>
<gene>
    <name evidence="2" type="ORF">DXZ20_37035</name>
</gene>
<name>A0A6M0RYC0_9CYAN</name>
<dbReference type="Pfam" id="PF13884">
    <property type="entry name" value="Peptidase_S74"/>
    <property type="match status" value="1"/>
</dbReference>
<evidence type="ECO:0000259" key="1">
    <source>
        <dbReference type="PROSITE" id="PS51688"/>
    </source>
</evidence>
<evidence type="ECO:0000313" key="2">
    <source>
        <dbReference type="EMBL" id="NEZ61146.1"/>
    </source>
</evidence>
<sequence length="558" mass="59767">MTGPFAPEEQKPGGLIKAADWNAAMEEVVRLESAKVNRQGADTLEGPLTIRGALTLANSVNIVADPQNADTKLAVTGNITLEINGSAKIATKDTTGKGLDVSGTSRLGGGHDYQDDTVLSVAPGTIHFDAPGIVGGRLTILGDSGTTAGNIGIGNAAPLSKLTINQKIAHDGGFSTFGEAALTIFDPNHNGGNNPNGIRDILHLVREGVNGQAYGNKVSLALGRYENAGTASRTQLDIKLTDNKFNSHKTILSLKSNGTLTVSDKGTITCPGRLHISGEEILYLLNKNGVTIGKEWGGTGNLVVQGDVGIATTSLSEKLQISDFTSAADNYMKISTAGGNRFRAGIKLKVYNDNFGFTIENDERPRSLGLNVLRHSSDATGKTALFIAQGTGDIGMGTSTPAAKLHIKQTGNSSGIRLDEHGSDRYFRIAYEGQGNIHFYHKNSQGQWMDPNGHWHHNSDLALKKDITGLKGILDKVIQLKPVHFRWRNSNNQDIGFIAQDIEEIFPEFVSSVNCNNQKIKGIAYSSFSVLAISAIQEMKQYYDAQIESLKRQISNLS</sequence>
<accession>A0A6M0RYC0</accession>